<name>A0ACA9SID9_9GLOM</name>
<accession>A0ACA9SID9</accession>
<protein>
    <submittedName>
        <fullName evidence="1">24070_t:CDS:1</fullName>
    </submittedName>
</protein>
<dbReference type="Proteomes" id="UP000789920">
    <property type="component" value="Unassembled WGS sequence"/>
</dbReference>
<evidence type="ECO:0000313" key="1">
    <source>
        <dbReference type="EMBL" id="CAG8840814.1"/>
    </source>
</evidence>
<keyword evidence="2" id="KW-1185">Reference proteome</keyword>
<dbReference type="EMBL" id="CAJVQC010127929">
    <property type="protein sequence ID" value="CAG8840814.1"/>
    <property type="molecule type" value="Genomic_DNA"/>
</dbReference>
<feature type="non-terminal residue" evidence="1">
    <location>
        <position position="1"/>
    </location>
</feature>
<reference evidence="1" key="1">
    <citation type="submission" date="2021-06" db="EMBL/GenBank/DDBJ databases">
        <authorList>
            <person name="Kallberg Y."/>
            <person name="Tangrot J."/>
            <person name="Rosling A."/>
        </authorList>
    </citation>
    <scope>NUCLEOTIDE SEQUENCE</scope>
    <source>
        <strain evidence="1">MA461A</strain>
    </source>
</reference>
<gene>
    <name evidence="1" type="ORF">RPERSI_LOCUS31590</name>
</gene>
<organism evidence="1 2">
    <name type="scientific">Racocetra persica</name>
    <dbReference type="NCBI Taxonomy" id="160502"/>
    <lineage>
        <taxon>Eukaryota</taxon>
        <taxon>Fungi</taxon>
        <taxon>Fungi incertae sedis</taxon>
        <taxon>Mucoromycota</taxon>
        <taxon>Glomeromycotina</taxon>
        <taxon>Glomeromycetes</taxon>
        <taxon>Diversisporales</taxon>
        <taxon>Gigasporaceae</taxon>
        <taxon>Racocetra</taxon>
    </lineage>
</organism>
<evidence type="ECO:0000313" key="2">
    <source>
        <dbReference type="Proteomes" id="UP000789920"/>
    </source>
</evidence>
<proteinExistence type="predicted"/>
<comment type="caution">
    <text evidence="1">The sequence shown here is derived from an EMBL/GenBank/DDBJ whole genome shotgun (WGS) entry which is preliminary data.</text>
</comment>
<sequence length="82" mass="9354">DALIKQKNEEIGDKLTSDFITKLENLTKDGVKLDETKLQELKTILEELKSKGITANLTDTNNKIEEIKNKMEAIKSENKTNY</sequence>